<accession>A0A344UFU8</accession>
<sequence length="283" mass="31000">MSLARLWHRFAAAPLKWRLLPLPAALALLALASSPWWRTPTAPALTLAGASQLQSLLAELGAAYEAGRGKLLVEGGGSVAGLIAAQRGVIDLAAVSQRLPDWQDEVDLHYHLLARNSIAFIVNRASPLRALARRQLREALTGDIRNWRALGGPDAPIRLLTRTEPSSARQFVEEVVLEHHEFSGLAEPLESAARMLATVESDPLALGYLSMQETELDKRVALLAIDGVAFSRATILSGRYPYVQDLYLAYQDDAAGRVRPLLDWLKTPPAQEAIERHQLIAVY</sequence>
<organism evidence="3 4">
    <name type="scientific">Chromobacterium phragmitis</name>
    <dbReference type="NCBI Taxonomy" id="2202141"/>
    <lineage>
        <taxon>Bacteria</taxon>
        <taxon>Pseudomonadati</taxon>
        <taxon>Pseudomonadota</taxon>
        <taxon>Betaproteobacteria</taxon>
        <taxon>Neisseriales</taxon>
        <taxon>Chromobacteriaceae</taxon>
        <taxon>Chromobacterium</taxon>
    </lineage>
</organism>
<gene>
    <name evidence="3" type="ORF">DK843_07420</name>
</gene>
<dbReference type="Proteomes" id="UP000252038">
    <property type="component" value="Chromosome"/>
</dbReference>
<dbReference type="Gene3D" id="3.40.190.10">
    <property type="entry name" value="Periplasmic binding protein-like II"/>
    <property type="match status" value="2"/>
</dbReference>
<evidence type="ECO:0000256" key="1">
    <source>
        <dbReference type="ARBA" id="ARBA00022729"/>
    </source>
</evidence>
<protein>
    <recommendedName>
        <fullName evidence="2">PBP domain-containing protein</fullName>
    </recommendedName>
</protein>
<dbReference type="PANTHER" id="PTHR30570">
    <property type="entry name" value="PERIPLASMIC PHOSPHATE BINDING COMPONENT OF PHOSPHATE ABC TRANSPORTER"/>
    <property type="match status" value="1"/>
</dbReference>
<evidence type="ECO:0000313" key="4">
    <source>
        <dbReference type="Proteomes" id="UP000252038"/>
    </source>
</evidence>
<evidence type="ECO:0000259" key="2">
    <source>
        <dbReference type="Pfam" id="PF12849"/>
    </source>
</evidence>
<reference evidence="3 4" key="1">
    <citation type="submission" date="2018-05" db="EMBL/GenBank/DDBJ databases">
        <title>Genome sequencing, assembly and analysis of the novel insecticidal bacterium, Chromobacterium phragmitis.</title>
        <authorList>
            <person name="Sparks M.E."/>
            <person name="Blackburn M.B."/>
            <person name="Gundersen-Rindal D.E."/>
        </authorList>
    </citation>
    <scope>NUCLEOTIDE SEQUENCE [LARGE SCALE GENOMIC DNA]</scope>
    <source>
        <strain evidence="3">IIBBL 274-1</strain>
    </source>
</reference>
<proteinExistence type="predicted"/>
<dbReference type="AlphaFoldDB" id="A0A344UFU8"/>
<dbReference type="KEGG" id="chrb:DK843_07420"/>
<keyword evidence="1" id="KW-0732">Signal</keyword>
<dbReference type="PANTHER" id="PTHR30570:SF1">
    <property type="entry name" value="PHOSPHATE-BINDING PROTEIN PSTS"/>
    <property type="match status" value="1"/>
</dbReference>
<evidence type="ECO:0000313" key="3">
    <source>
        <dbReference type="EMBL" id="AXE34146.1"/>
    </source>
</evidence>
<dbReference type="InterPro" id="IPR050811">
    <property type="entry name" value="Phosphate_ABC_transporter"/>
</dbReference>
<name>A0A344UFU8_9NEIS</name>
<feature type="domain" description="PBP" evidence="2">
    <location>
        <begin position="40"/>
        <end position="263"/>
    </location>
</feature>
<dbReference type="SUPFAM" id="SSF53850">
    <property type="entry name" value="Periplasmic binding protein-like II"/>
    <property type="match status" value="1"/>
</dbReference>
<dbReference type="EMBL" id="CP029554">
    <property type="protein sequence ID" value="AXE34146.1"/>
    <property type="molecule type" value="Genomic_DNA"/>
</dbReference>
<dbReference type="Pfam" id="PF12849">
    <property type="entry name" value="PBP_like_2"/>
    <property type="match status" value="1"/>
</dbReference>
<dbReference type="RefSeq" id="WP_114072946.1">
    <property type="nucleotide sequence ID" value="NZ_CP029554.1"/>
</dbReference>
<dbReference type="InterPro" id="IPR024370">
    <property type="entry name" value="PBP_domain"/>
</dbReference>